<dbReference type="AlphaFoldDB" id="A0AA88IK97"/>
<accession>A0AA88IK97</accession>
<reference evidence="2" key="1">
    <citation type="submission" date="2023-07" db="EMBL/GenBank/DDBJ databases">
        <title>Chromosome-level Genome Assembly of Striped Snakehead (Channa striata).</title>
        <authorList>
            <person name="Liu H."/>
        </authorList>
    </citation>
    <scope>NUCLEOTIDE SEQUENCE</scope>
    <source>
        <strain evidence="2">Gz</strain>
        <tissue evidence="2">Muscle</tissue>
    </source>
</reference>
<comment type="caution">
    <text evidence="2">The sequence shown here is derived from an EMBL/GenBank/DDBJ whole genome shotgun (WGS) entry which is preliminary data.</text>
</comment>
<feature type="region of interest" description="Disordered" evidence="1">
    <location>
        <begin position="1"/>
        <end position="37"/>
    </location>
</feature>
<proteinExistence type="predicted"/>
<evidence type="ECO:0000256" key="1">
    <source>
        <dbReference type="SAM" id="MobiDB-lite"/>
    </source>
</evidence>
<dbReference type="Proteomes" id="UP001187415">
    <property type="component" value="Unassembled WGS sequence"/>
</dbReference>
<keyword evidence="3" id="KW-1185">Reference proteome</keyword>
<evidence type="ECO:0000313" key="3">
    <source>
        <dbReference type="Proteomes" id="UP001187415"/>
    </source>
</evidence>
<sequence>MSELFLRMKPPRPERPGSRPGTAESPALSPDQPLATPLRSGRARAWLLDGRGGHALGKRSRRPRYVARADRVLAALADIAEDRVGRPSLSSALMELEATLSRQTSVRDALALLLAPSSTEAAADIICSSYVRRKWGLATDAGWAS</sequence>
<evidence type="ECO:0000313" key="2">
    <source>
        <dbReference type="EMBL" id="KAK2812691.1"/>
    </source>
</evidence>
<dbReference type="EMBL" id="JAUPFM010000121">
    <property type="protein sequence ID" value="KAK2812691.1"/>
    <property type="molecule type" value="Genomic_DNA"/>
</dbReference>
<name>A0AA88IK97_CHASR</name>
<gene>
    <name evidence="2" type="ORF">Q5P01_000992</name>
</gene>
<organism evidence="2 3">
    <name type="scientific">Channa striata</name>
    <name type="common">Snakehead murrel</name>
    <name type="synonym">Ophicephalus striatus</name>
    <dbReference type="NCBI Taxonomy" id="64152"/>
    <lineage>
        <taxon>Eukaryota</taxon>
        <taxon>Metazoa</taxon>
        <taxon>Chordata</taxon>
        <taxon>Craniata</taxon>
        <taxon>Vertebrata</taxon>
        <taxon>Euteleostomi</taxon>
        <taxon>Actinopterygii</taxon>
        <taxon>Neopterygii</taxon>
        <taxon>Teleostei</taxon>
        <taxon>Neoteleostei</taxon>
        <taxon>Acanthomorphata</taxon>
        <taxon>Anabantaria</taxon>
        <taxon>Anabantiformes</taxon>
        <taxon>Channoidei</taxon>
        <taxon>Channidae</taxon>
        <taxon>Channa</taxon>
    </lineage>
</organism>
<protein>
    <submittedName>
        <fullName evidence="2">Uncharacterized protein</fullName>
    </submittedName>
</protein>